<name>A0ABD3H778_9MARC</name>
<sequence length="746" mass="84817">MSSGSSSHTNSPDEERLQLMDPRRYLLFQSWAREVEVSVEEATEDFLLRLTEVEGSGQTVCIVDHVEEYYEFKESYSFLTHTFCDGVLMTLRTTIFSADQMKRIPKNFENLEAYFESFRWPTGGRYEVPVSLRSEVGPQIYLRLTGDQTRSQLVNSIKQFCSARDLNVSQTEAVTTTAIALRYREEPKIRLIKGPLGTGKTAVVVSLLSSLLDNGERLEVESTLSMIYLPLRVKRLSAAVSHSRGWRQSLQNVEKILKNPHSLFEARDPGSSHDIKKFLESFREELLCWGSQLNLSGYILRRDLPRSLLEPAFSRYINMICTAMADVLESLPSDFGSYNEPQLWSWFLAASNQDPGGWCELSFCVKEQDHLRETVEKLLSLTSSPFKEKVSARLSNLNEDNLEEKCLRHARIVFCTIASAGRACTQNSGNFQSLVIDEAPQLAEGETAIVTQMAGLQQAVLVGDEKQLPATVVSMMARHIGYGRSLFERLQLVQHPYQLLKTQYRMHPEICSFPNREFYQGCLEDDKSVKGDMYEKPYQNQYGAYCFINVPDGKELRDENGDSCCNLAEVEVLYFLVKKLQTVCEDHGISRTSVGIITPYASQVDELSRKLCEGDEDSLKQFPNLQVEIKTIDGFQGSERDVILFSTVRANTEGEIGILTESRRLNVALTRARYCLWIIGHAVTLGGSRDGIWTRLLNDARSRNCFKDVREDEDMLKSYQHLERFVNLESSPSYEGESSTKRSRVM</sequence>
<dbReference type="SUPFAM" id="SSF52540">
    <property type="entry name" value="P-loop containing nucleoside triphosphate hydrolases"/>
    <property type="match status" value="1"/>
</dbReference>
<evidence type="ECO:0000313" key="8">
    <source>
        <dbReference type="Proteomes" id="UP001633002"/>
    </source>
</evidence>
<reference evidence="7 8" key="1">
    <citation type="submission" date="2024-09" db="EMBL/GenBank/DDBJ databases">
        <title>Chromosome-scale assembly of Riccia sorocarpa.</title>
        <authorList>
            <person name="Paukszto L."/>
        </authorList>
    </citation>
    <scope>NUCLEOTIDE SEQUENCE [LARGE SCALE GENOMIC DNA]</scope>
    <source>
        <strain evidence="7">LP-2024</strain>
        <tissue evidence="7">Aerial parts of the thallus</tissue>
    </source>
</reference>
<dbReference type="InterPro" id="IPR027417">
    <property type="entry name" value="P-loop_NTPase"/>
</dbReference>
<keyword evidence="3" id="KW-0347">Helicase</keyword>
<dbReference type="GO" id="GO:0005694">
    <property type="term" value="C:chromosome"/>
    <property type="evidence" value="ECO:0007669"/>
    <property type="project" value="UniProtKB-ARBA"/>
</dbReference>
<comment type="caution">
    <text evidence="7">The sequence shown here is derived from an EMBL/GenBank/DDBJ whole genome shotgun (WGS) entry which is preliminary data.</text>
</comment>
<keyword evidence="2" id="KW-0378">Hydrolase</keyword>
<keyword evidence="1" id="KW-0547">Nucleotide-binding</keyword>
<evidence type="ECO:0000313" key="7">
    <source>
        <dbReference type="EMBL" id="KAL3687345.1"/>
    </source>
</evidence>
<gene>
    <name evidence="7" type="ORF">R1sor_013654</name>
</gene>
<keyword evidence="8" id="KW-1185">Reference proteome</keyword>
<dbReference type="EMBL" id="JBJQOH010000004">
    <property type="protein sequence ID" value="KAL3687345.1"/>
    <property type="molecule type" value="Genomic_DNA"/>
</dbReference>
<feature type="domain" description="DNA2/NAM7 helicase-like C-terminal" evidence="6">
    <location>
        <begin position="482"/>
        <end position="682"/>
    </location>
</feature>
<evidence type="ECO:0000256" key="1">
    <source>
        <dbReference type="ARBA" id="ARBA00022741"/>
    </source>
</evidence>
<dbReference type="FunFam" id="3.40.50.300:FF:000326">
    <property type="entry name" value="P-loop containing nucleoside triphosphate hydrolase"/>
    <property type="match status" value="1"/>
</dbReference>
<dbReference type="GO" id="GO:0016787">
    <property type="term" value="F:hydrolase activity"/>
    <property type="evidence" value="ECO:0007669"/>
    <property type="project" value="UniProtKB-KW"/>
</dbReference>
<dbReference type="InterPro" id="IPR041677">
    <property type="entry name" value="DNA2/NAM7_AAA_11"/>
</dbReference>
<dbReference type="InterPro" id="IPR045055">
    <property type="entry name" value="DNA2/NAM7-like"/>
</dbReference>
<evidence type="ECO:0000256" key="3">
    <source>
        <dbReference type="ARBA" id="ARBA00022806"/>
    </source>
</evidence>
<dbReference type="AlphaFoldDB" id="A0ABD3H778"/>
<dbReference type="Pfam" id="PF13087">
    <property type="entry name" value="AAA_12"/>
    <property type="match status" value="1"/>
</dbReference>
<dbReference type="InterPro" id="IPR047187">
    <property type="entry name" value="SF1_C_Upf1"/>
</dbReference>
<dbReference type="Gene3D" id="3.40.50.300">
    <property type="entry name" value="P-loop containing nucleotide triphosphate hydrolases"/>
    <property type="match status" value="2"/>
</dbReference>
<evidence type="ECO:0000259" key="6">
    <source>
        <dbReference type="Pfam" id="PF13087"/>
    </source>
</evidence>
<dbReference type="InterPro" id="IPR041679">
    <property type="entry name" value="DNA2/NAM7-like_C"/>
</dbReference>
<protein>
    <submittedName>
        <fullName evidence="7">Uncharacterized protein</fullName>
    </submittedName>
</protein>
<feature type="domain" description="DNA2/NAM7 helicase helicase" evidence="5">
    <location>
        <begin position="397"/>
        <end position="474"/>
    </location>
</feature>
<evidence type="ECO:0000259" key="5">
    <source>
        <dbReference type="Pfam" id="PF13086"/>
    </source>
</evidence>
<accession>A0ABD3H778</accession>
<evidence type="ECO:0000256" key="2">
    <source>
        <dbReference type="ARBA" id="ARBA00022801"/>
    </source>
</evidence>
<dbReference type="GO" id="GO:0004386">
    <property type="term" value="F:helicase activity"/>
    <property type="evidence" value="ECO:0007669"/>
    <property type="project" value="UniProtKB-KW"/>
</dbReference>
<dbReference type="CDD" id="cd18808">
    <property type="entry name" value="SF1_C_Upf1"/>
    <property type="match status" value="1"/>
</dbReference>
<dbReference type="Pfam" id="PF13086">
    <property type="entry name" value="AAA_11"/>
    <property type="match status" value="1"/>
</dbReference>
<proteinExistence type="predicted"/>
<dbReference type="Proteomes" id="UP001633002">
    <property type="component" value="Unassembled WGS sequence"/>
</dbReference>
<dbReference type="PANTHER" id="PTHR10887:SF522">
    <property type="entry name" value="P-LOOP CONTAINING NUCLEOSIDE TRIPHOSPHATE HYDROLASES SUPERFAMILY PROTEIN"/>
    <property type="match status" value="1"/>
</dbReference>
<organism evidence="7 8">
    <name type="scientific">Riccia sorocarpa</name>
    <dbReference type="NCBI Taxonomy" id="122646"/>
    <lineage>
        <taxon>Eukaryota</taxon>
        <taxon>Viridiplantae</taxon>
        <taxon>Streptophyta</taxon>
        <taxon>Embryophyta</taxon>
        <taxon>Marchantiophyta</taxon>
        <taxon>Marchantiopsida</taxon>
        <taxon>Marchantiidae</taxon>
        <taxon>Marchantiales</taxon>
        <taxon>Ricciaceae</taxon>
        <taxon>Riccia</taxon>
    </lineage>
</organism>
<dbReference type="PANTHER" id="PTHR10887">
    <property type="entry name" value="DNA2/NAM7 HELICASE FAMILY"/>
    <property type="match status" value="1"/>
</dbReference>
<evidence type="ECO:0000256" key="4">
    <source>
        <dbReference type="ARBA" id="ARBA00022840"/>
    </source>
</evidence>
<keyword evidence="4" id="KW-0067">ATP-binding</keyword>
<dbReference type="GO" id="GO:0005524">
    <property type="term" value="F:ATP binding"/>
    <property type="evidence" value="ECO:0007669"/>
    <property type="project" value="UniProtKB-KW"/>
</dbReference>